<dbReference type="AlphaFoldDB" id="A0AAD7GSY2"/>
<protein>
    <submittedName>
        <fullName evidence="1">Uncharacterized protein</fullName>
    </submittedName>
</protein>
<comment type="caution">
    <text evidence="1">The sequence shown here is derived from an EMBL/GenBank/DDBJ whole genome shotgun (WGS) entry which is preliminary data.</text>
</comment>
<name>A0AAD7GSY2_MYCRO</name>
<dbReference type="Proteomes" id="UP001221757">
    <property type="component" value="Unassembled WGS sequence"/>
</dbReference>
<organism evidence="1 2">
    <name type="scientific">Mycena rosella</name>
    <name type="common">Pink bonnet</name>
    <name type="synonym">Agaricus rosellus</name>
    <dbReference type="NCBI Taxonomy" id="1033263"/>
    <lineage>
        <taxon>Eukaryota</taxon>
        <taxon>Fungi</taxon>
        <taxon>Dikarya</taxon>
        <taxon>Basidiomycota</taxon>
        <taxon>Agaricomycotina</taxon>
        <taxon>Agaricomycetes</taxon>
        <taxon>Agaricomycetidae</taxon>
        <taxon>Agaricales</taxon>
        <taxon>Marasmiineae</taxon>
        <taxon>Mycenaceae</taxon>
        <taxon>Mycena</taxon>
    </lineage>
</organism>
<proteinExistence type="predicted"/>
<keyword evidence="2" id="KW-1185">Reference proteome</keyword>
<dbReference type="EMBL" id="JARKIE010000010">
    <property type="protein sequence ID" value="KAJ7704515.1"/>
    <property type="molecule type" value="Genomic_DNA"/>
</dbReference>
<evidence type="ECO:0000313" key="1">
    <source>
        <dbReference type="EMBL" id="KAJ7704515.1"/>
    </source>
</evidence>
<reference evidence="1" key="1">
    <citation type="submission" date="2023-03" db="EMBL/GenBank/DDBJ databases">
        <title>Massive genome expansion in bonnet fungi (Mycena s.s.) driven by repeated elements and novel gene families across ecological guilds.</title>
        <authorList>
            <consortium name="Lawrence Berkeley National Laboratory"/>
            <person name="Harder C.B."/>
            <person name="Miyauchi S."/>
            <person name="Viragh M."/>
            <person name="Kuo A."/>
            <person name="Thoen E."/>
            <person name="Andreopoulos B."/>
            <person name="Lu D."/>
            <person name="Skrede I."/>
            <person name="Drula E."/>
            <person name="Henrissat B."/>
            <person name="Morin E."/>
            <person name="Kohler A."/>
            <person name="Barry K."/>
            <person name="LaButti K."/>
            <person name="Morin E."/>
            <person name="Salamov A."/>
            <person name="Lipzen A."/>
            <person name="Mereny Z."/>
            <person name="Hegedus B."/>
            <person name="Baldrian P."/>
            <person name="Stursova M."/>
            <person name="Weitz H."/>
            <person name="Taylor A."/>
            <person name="Grigoriev I.V."/>
            <person name="Nagy L.G."/>
            <person name="Martin F."/>
            <person name="Kauserud H."/>
        </authorList>
    </citation>
    <scope>NUCLEOTIDE SEQUENCE</scope>
    <source>
        <strain evidence="1">CBHHK067</strain>
    </source>
</reference>
<gene>
    <name evidence="1" type="ORF">B0H17DRAFT_1193731</name>
</gene>
<accession>A0AAD7GSY2</accession>
<sequence>MSTSESLSPGATAKKLEARFSVNWTTVYGLLDRRNYGVEIAGLLLRHYFGVAGCIIPVGFMPQIVVLPPLLRSGLGYGDAPALHLAVPPVERGEGQIIALFSEYGISEEYVEKEYALDWSL</sequence>
<evidence type="ECO:0000313" key="2">
    <source>
        <dbReference type="Proteomes" id="UP001221757"/>
    </source>
</evidence>